<dbReference type="Pfam" id="PF07617">
    <property type="entry name" value="DUF1579"/>
    <property type="match status" value="1"/>
</dbReference>
<feature type="signal peptide" evidence="1">
    <location>
        <begin position="1"/>
        <end position="37"/>
    </location>
</feature>
<keyword evidence="3" id="KW-1185">Reference proteome</keyword>
<evidence type="ECO:0000313" key="2">
    <source>
        <dbReference type="EMBL" id="QPQ56022.1"/>
    </source>
</evidence>
<dbReference type="EMBL" id="CP065592">
    <property type="protein sequence ID" value="QPQ56022.1"/>
    <property type="molecule type" value="Genomic_DNA"/>
</dbReference>
<evidence type="ECO:0000313" key="3">
    <source>
        <dbReference type="Proteomes" id="UP000594873"/>
    </source>
</evidence>
<dbReference type="InterPro" id="IPR011473">
    <property type="entry name" value="DUF1579"/>
</dbReference>
<accession>A0A7T2GLI2</accession>
<keyword evidence="1" id="KW-0732">Signal</keyword>
<name>A0A7T2GLI2_9SPHN</name>
<dbReference type="Proteomes" id="UP000594873">
    <property type="component" value="Chromosome"/>
</dbReference>
<dbReference type="AlphaFoldDB" id="A0A7T2GLI2"/>
<proteinExistence type="predicted"/>
<protein>
    <submittedName>
        <fullName evidence="2">DUF1579 family protein</fullName>
    </submittedName>
</protein>
<evidence type="ECO:0000256" key="1">
    <source>
        <dbReference type="SAM" id="SignalP"/>
    </source>
</evidence>
<reference evidence="2 3" key="1">
    <citation type="submission" date="2020-11" db="EMBL/GenBank/DDBJ databases">
        <title>Genome seq and assembly of Sphingosinicella sp.</title>
        <authorList>
            <person name="Chhetri G."/>
        </authorList>
    </citation>
    <scope>NUCLEOTIDE SEQUENCE [LARGE SCALE GENOMIC DNA]</scope>
    <source>
        <strain evidence="2 3">UDD2</strain>
    </source>
</reference>
<sequence>MRAGEKRVGSWGGIMKKIAIWASALALACSLGTAASAQTAPAAAPAPDRVAEFKAFMADAAGTWDADITFPSQEAGKPDQKAKGVMKRTLKSAGMWLLDELAVDGTPYQGTAILGFDSVKNEMVGVWTDNNMHNMRLDKGRWDAEKKKLTWHADVPGLIPGTYNRYLFSEEVKGPDIREFKSVALFRTGEVPMVHIIFTRRKN</sequence>
<organism evidence="2 3">
    <name type="scientific">Allosphingosinicella flava</name>
    <dbReference type="NCBI Taxonomy" id="2771430"/>
    <lineage>
        <taxon>Bacteria</taxon>
        <taxon>Pseudomonadati</taxon>
        <taxon>Pseudomonadota</taxon>
        <taxon>Alphaproteobacteria</taxon>
        <taxon>Sphingomonadales</taxon>
        <taxon>Sphingomonadaceae</taxon>
        <taxon>Allosphingosinicella</taxon>
    </lineage>
</organism>
<dbReference type="PROSITE" id="PS51257">
    <property type="entry name" value="PROKAR_LIPOPROTEIN"/>
    <property type="match status" value="1"/>
</dbReference>
<dbReference type="KEGG" id="sflv:IC614_05450"/>
<dbReference type="RefSeq" id="WP_200972882.1">
    <property type="nucleotide sequence ID" value="NZ_CP065592.1"/>
</dbReference>
<gene>
    <name evidence="2" type="ORF">IC614_05450</name>
</gene>
<feature type="chain" id="PRO_5032655530" evidence="1">
    <location>
        <begin position="38"/>
        <end position="203"/>
    </location>
</feature>